<comment type="catalytic activity">
    <reaction evidence="10">
        <text>N(4)-(alpha-D-Man-(1-&gt;2)-alpha-D-Man-(1-&gt;2)-alpha-D-Man-(1-&gt;3)-[alpha-D-Man-(1-&gt;2)-alpha-D-Man-(1-&gt;3)-[alpha-D-Man-(1-&gt;2)-alpha-D-Man-(1-&gt;6)]-alpha-D-Man-(1-&gt;6)]-beta-D-Man-(1-&gt;4)-beta-D-GlcNAc-(1-&gt;4)-beta-D-GlcNAc)-L-asparaginyl-[protein] (N-glucan mannose isomer 9A1,2,3B1,2,3) + 4 H2O = N(4)-(alpha-D-Man-(1-&gt;3)-[alpha-D-Man-(1-&gt;3)-[alpha-D-Man-(1-&gt;6)]-alpha-D-Man-(1-&gt;6)]-beta-D-Man-(1-&gt;4)-beta-D-GlcNAc-(1-&gt;4)-beta-D-GlcNAc)-L-asparaginyl-[protein] (N-glucan mannose isomer 5A1,2) + 4 beta-D-mannose</text>
        <dbReference type="Rhea" id="RHEA:56008"/>
        <dbReference type="Rhea" id="RHEA-COMP:14356"/>
        <dbReference type="Rhea" id="RHEA-COMP:14367"/>
        <dbReference type="ChEBI" id="CHEBI:15377"/>
        <dbReference type="ChEBI" id="CHEBI:28563"/>
        <dbReference type="ChEBI" id="CHEBI:59087"/>
        <dbReference type="ChEBI" id="CHEBI:139493"/>
        <dbReference type="EC" id="3.2.1.113"/>
    </reaction>
</comment>
<dbReference type="PRINTS" id="PR00747">
    <property type="entry name" value="GLYHDRLASE47"/>
</dbReference>
<dbReference type="EMBL" id="CP042187">
    <property type="protein sequence ID" value="QDS69807.1"/>
    <property type="molecule type" value="Genomic_DNA"/>
</dbReference>
<feature type="active site" evidence="11">
    <location>
        <position position="485"/>
    </location>
</feature>
<evidence type="ECO:0000256" key="1">
    <source>
        <dbReference type="ARBA" id="ARBA00001913"/>
    </source>
</evidence>
<evidence type="ECO:0000256" key="9">
    <source>
        <dbReference type="ARBA" id="ARBA00047669"/>
    </source>
</evidence>
<accession>A0A517L2F0</accession>
<dbReference type="InterPro" id="IPR012341">
    <property type="entry name" value="6hp_glycosidase-like_sf"/>
</dbReference>
<dbReference type="GO" id="GO:0036503">
    <property type="term" value="P:ERAD pathway"/>
    <property type="evidence" value="ECO:0007669"/>
    <property type="project" value="UniProtKB-ARBA"/>
</dbReference>
<keyword evidence="7" id="KW-0325">Glycoprotein</keyword>
<keyword evidence="16" id="KW-0472">Membrane</keyword>
<dbReference type="EC" id="3.2.1.-" evidence="14"/>
<dbReference type="Proteomes" id="UP000316270">
    <property type="component" value="Chromosome 3"/>
</dbReference>
<keyword evidence="4" id="KW-0732">Signal</keyword>
<feature type="compositionally biased region" description="Polar residues" evidence="15">
    <location>
        <begin position="14"/>
        <end position="26"/>
    </location>
</feature>
<evidence type="ECO:0000256" key="15">
    <source>
        <dbReference type="SAM" id="MobiDB-lite"/>
    </source>
</evidence>
<dbReference type="UniPathway" id="UPA00378"/>
<keyword evidence="8 14" id="KW-0326">Glycosidase</keyword>
<comment type="catalytic activity">
    <reaction evidence="9">
        <text>N(4)-(alpha-D-Man-(1-&gt;2)-alpha-D-Man-(1-&gt;2)-alpha-D-Man-(1-&gt;3)-[alpha-D-Man-(1-&gt;3)-[alpha-D-Man-(1-&gt;2)-alpha-D-Man-(1-&gt;6)]-alpha-D-Man-(1-&gt;6)]-beta-D-Man-(1-&gt;4)-beta-D-GlcNAc-(1-&gt;4)-beta-D-GlcNAc)-L-asparaginyl-[protein] (N-glucan mannose isomer 8A1,2,3B1,3) + 3 H2O = N(4)-(alpha-D-Man-(1-&gt;3)-[alpha-D-Man-(1-&gt;3)-[alpha-D-Man-(1-&gt;6)]-alpha-D-Man-(1-&gt;6)]-beta-D-Man-(1-&gt;4)-beta-D-GlcNAc-(1-&gt;4)-beta-D-GlcNAc)-L-asparaginyl-[protein] (N-glucan mannose isomer 5A1,2) + 3 beta-D-mannose</text>
        <dbReference type="Rhea" id="RHEA:56028"/>
        <dbReference type="Rhea" id="RHEA-COMP:14358"/>
        <dbReference type="Rhea" id="RHEA-COMP:14367"/>
        <dbReference type="ChEBI" id="CHEBI:15377"/>
        <dbReference type="ChEBI" id="CHEBI:28563"/>
        <dbReference type="ChEBI" id="CHEBI:59087"/>
        <dbReference type="ChEBI" id="CHEBI:60628"/>
        <dbReference type="EC" id="3.2.1.113"/>
    </reaction>
</comment>
<keyword evidence="5 14" id="KW-0378">Hydrolase</keyword>
<evidence type="ECO:0000256" key="7">
    <source>
        <dbReference type="ARBA" id="ARBA00023180"/>
    </source>
</evidence>
<dbReference type="SUPFAM" id="SSF48225">
    <property type="entry name" value="Seven-hairpin glycosidases"/>
    <property type="match status" value="2"/>
</dbReference>
<feature type="transmembrane region" description="Helical" evidence="16">
    <location>
        <begin position="32"/>
        <end position="51"/>
    </location>
</feature>
<protein>
    <recommendedName>
        <fullName evidence="14">alpha-1,2-Mannosidase</fullName>
        <ecNumber evidence="14">3.2.1.-</ecNumber>
    </recommendedName>
</protein>
<feature type="binding site" evidence="12">
    <location>
        <position position="636"/>
    </location>
    <ligand>
        <name>Ca(2+)</name>
        <dbReference type="ChEBI" id="CHEBI:29108"/>
    </ligand>
</feature>
<feature type="active site" description="Proton donor" evidence="11">
    <location>
        <position position="442"/>
    </location>
</feature>
<dbReference type="GO" id="GO:0016020">
    <property type="term" value="C:membrane"/>
    <property type="evidence" value="ECO:0007669"/>
    <property type="project" value="InterPro"/>
</dbReference>
<evidence type="ECO:0000256" key="13">
    <source>
        <dbReference type="PIRSR" id="PIRSR601382-3"/>
    </source>
</evidence>
<evidence type="ECO:0000256" key="3">
    <source>
        <dbReference type="ARBA" id="ARBA00007658"/>
    </source>
</evidence>
<feature type="compositionally biased region" description="Basic and acidic residues" evidence="15">
    <location>
        <begin position="553"/>
        <end position="599"/>
    </location>
</feature>
<reference evidence="17 18" key="1">
    <citation type="submission" date="2019-07" db="EMBL/GenBank/DDBJ databases">
        <title>Finished genome of Venturia effusa.</title>
        <authorList>
            <person name="Young C.A."/>
            <person name="Cox M.P."/>
            <person name="Ganley A.R.D."/>
            <person name="David W.J."/>
        </authorList>
    </citation>
    <scope>NUCLEOTIDE SEQUENCE [LARGE SCALE GENOMIC DNA]</scope>
    <source>
        <strain evidence="18">albino</strain>
    </source>
</reference>
<evidence type="ECO:0000313" key="18">
    <source>
        <dbReference type="Proteomes" id="UP000316270"/>
    </source>
</evidence>
<feature type="region of interest" description="Disordered" evidence="15">
    <location>
        <begin position="540"/>
        <end position="599"/>
    </location>
</feature>
<dbReference type="GO" id="GO:0005975">
    <property type="term" value="P:carbohydrate metabolic process"/>
    <property type="evidence" value="ECO:0007669"/>
    <property type="project" value="InterPro"/>
</dbReference>
<dbReference type="InterPro" id="IPR036026">
    <property type="entry name" value="Seven-hairpin_glycosidases"/>
</dbReference>
<keyword evidence="6 13" id="KW-1015">Disulfide bond</keyword>
<keyword evidence="16" id="KW-1133">Transmembrane helix</keyword>
<keyword evidence="12" id="KW-0106">Calcium</keyword>
<dbReference type="GO" id="GO:0005509">
    <property type="term" value="F:calcium ion binding"/>
    <property type="evidence" value="ECO:0007669"/>
    <property type="project" value="InterPro"/>
</dbReference>
<evidence type="ECO:0000256" key="6">
    <source>
        <dbReference type="ARBA" id="ARBA00023157"/>
    </source>
</evidence>
<evidence type="ECO:0000256" key="2">
    <source>
        <dbReference type="ARBA" id="ARBA00004922"/>
    </source>
</evidence>
<proteinExistence type="inferred from homology"/>
<name>A0A517L2F0_9PEZI</name>
<evidence type="ECO:0000256" key="8">
    <source>
        <dbReference type="ARBA" id="ARBA00023295"/>
    </source>
</evidence>
<dbReference type="AlphaFoldDB" id="A0A517L2F0"/>
<evidence type="ECO:0000256" key="10">
    <source>
        <dbReference type="ARBA" id="ARBA00048605"/>
    </source>
</evidence>
<feature type="active site" description="Proton donor" evidence="11">
    <location>
        <position position="168"/>
    </location>
</feature>
<dbReference type="OrthoDB" id="8118055at2759"/>
<keyword evidence="16" id="KW-0812">Transmembrane</keyword>
<dbReference type="GO" id="GO:0004571">
    <property type="term" value="F:mannosyl-oligosaccharide 1,2-alpha-mannosidase activity"/>
    <property type="evidence" value="ECO:0007669"/>
    <property type="project" value="UniProtKB-EC"/>
</dbReference>
<dbReference type="Gene3D" id="1.50.10.10">
    <property type="match status" value="2"/>
</dbReference>
<evidence type="ECO:0000256" key="5">
    <source>
        <dbReference type="ARBA" id="ARBA00022801"/>
    </source>
</evidence>
<evidence type="ECO:0000256" key="11">
    <source>
        <dbReference type="PIRSR" id="PIRSR601382-1"/>
    </source>
</evidence>
<evidence type="ECO:0000313" key="17">
    <source>
        <dbReference type="EMBL" id="QDS69807.1"/>
    </source>
</evidence>
<dbReference type="PANTHER" id="PTHR11742:SF101">
    <property type="entry name" value="MANNOSYL-OLIGOSACCHARIDE ALPHA-1,2-MANNOSIDASE 1B"/>
    <property type="match status" value="1"/>
</dbReference>
<evidence type="ECO:0000256" key="4">
    <source>
        <dbReference type="ARBA" id="ARBA00022729"/>
    </source>
</evidence>
<dbReference type="InterPro" id="IPR001382">
    <property type="entry name" value="Glyco_hydro_47"/>
</dbReference>
<evidence type="ECO:0000256" key="12">
    <source>
        <dbReference type="PIRSR" id="PIRSR601382-2"/>
    </source>
</evidence>
<feature type="disulfide bond" evidence="13">
    <location>
        <begin position="399"/>
        <end position="428"/>
    </location>
</feature>
<evidence type="ECO:0000256" key="16">
    <source>
        <dbReference type="SAM" id="Phobius"/>
    </source>
</evidence>
<sequence>MMQQGADEAGPDTSLLNRSSDMPSFRRNPNTSYKVSCVVFILTFYLIYAAFRKPVTTARKYPKIQRSPIQLQRWQNGTGKADEPRKERVRKAMQHTFWGYKKHAWGHDDIRPVSGGFWDSRNGWGAFIVDSSTTLAMMGMWDELTLSVDFIIENIDFRTPKGLVDPFETTIRYLGALVSLVELVDAQIIPEKVIPAVKRKQLLRKAELLAHNLLPAYDSPTGMPWPRVDFAQHIGVPDPPSVYVDNPGKPRYKRPAIGPARTGSNILENCVLSSLTDDWEYCAKATQSWTHLVWNKWISDAPGLVDAPIDIFTGEPVARQKHWDAGHDSYYEYLIKASLLLPHSPNAKTYSNRWIDAAEALRHNLSSRAQPSPGHLTSHLYMGMINGHSFLNEQSHLACFAPGNLLLGGRHLHRDDLIVLGKALLEGCRNSYATTATGIGPELWSWAPAAPYRNGTFTPSSDRQKTEFKEHGLWVLDSTYRLRPEYVESVFYAWRITGEKRYRDWAWEAFENIEKWCKTEYGFAGLKDVMYAPPDHPAVNGKVFKDNSNPDVKATKENKKPSPADKSREKHIVKREIEPEPETEAKLKSTESNEKEDHDMWLDQSESFWSAETLKYLWLTFEDVGVGSLDQWIFSTEGHMFRRPP</sequence>
<comment type="pathway">
    <text evidence="2">Protein modification; protein glycosylation.</text>
</comment>
<keyword evidence="18" id="KW-1185">Reference proteome</keyword>
<keyword evidence="12" id="KW-0479">Metal-binding</keyword>
<comment type="cofactor">
    <cofactor evidence="1 12">
        <name>Ca(2+)</name>
        <dbReference type="ChEBI" id="CHEBI:29108"/>
    </cofactor>
</comment>
<feature type="active site" evidence="11">
    <location>
        <position position="328"/>
    </location>
</feature>
<comment type="similarity">
    <text evidence="3 14">Belongs to the glycosyl hydrolase 47 family.</text>
</comment>
<dbReference type="STRING" id="50376.A0A517L2F0"/>
<evidence type="ECO:0000256" key="14">
    <source>
        <dbReference type="RuleBase" id="RU361193"/>
    </source>
</evidence>
<dbReference type="GO" id="GO:0005783">
    <property type="term" value="C:endoplasmic reticulum"/>
    <property type="evidence" value="ECO:0007669"/>
    <property type="project" value="TreeGrafter"/>
</dbReference>
<dbReference type="Pfam" id="PF01532">
    <property type="entry name" value="Glyco_hydro_47"/>
    <property type="match status" value="2"/>
</dbReference>
<dbReference type="PANTHER" id="PTHR11742">
    <property type="entry name" value="MANNOSYL-OLIGOSACCHARIDE ALPHA-1,2-MANNOSIDASE-RELATED"/>
    <property type="match status" value="1"/>
</dbReference>
<feature type="region of interest" description="Disordered" evidence="15">
    <location>
        <begin position="1"/>
        <end position="26"/>
    </location>
</feature>
<dbReference type="InterPro" id="IPR050749">
    <property type="entry name" value="Glycosyl_Hydrolase_47"/>
</dbReference>
<organism evidence="17 18">
    <name type="scientific">Venturia effusa</name>
    <dbReference type="NCBI Taxonomy" id="50376"/>
    <lineage>
        <taxon>Eukaryota</taxon>
        <taxon>Fungi</taxon>
        <taxon>Dikarya</taxon>
        <taxon>Ascomycota</taxon>
        <taxon>Pezizomycotina</taxon>
        <taxon>Dothideomycetes</taxon>
        <taxon>Pleosporomycetidae</taxon>
        <taxon>Venturiales</taxon>
        <taxon>Venturiaceae</taxon>
        <taxon>Venturia</taxon>
    </lineage>
</organism>
<gene>
    <name evidence="17" type="ORF">FKW77_010468</name>
</gene>